<proteinExistence type="predicted"/>
<evidence type="ECO:0000313" key="1">
    <source>
        <dbReference type="EMBL" id="MBW90473.1"/>
    </source>
</evidence>
<accession>A0A2P2JAK1</accession>
<sequence>MFFNHILWVRFSVVRHRGFWLLIDCGHDV</sequence>
<dbReference type="EMBL" id="GGEC01009990">
    <property type="protein sequence ID" value="MBW90473.1"/>
    <property type="molecule type" value="Transcribed_RNA"/>
</dbReference>
<dbReference type="AlphaFoldDB" id="A0A2P2JAK1"/>
<protein>
    <submittedName>
        <fullName evidence="1">Uncharacterized protein</fullName>
    </submittedName>
</protein>
<name>A0A2P2JAK1_RHIMU</name>
<reference evidence="1" key="1">
    <citation type="submission" date="2018-02" db="EMBL/GenBank/DDBJ databases">
        <title>Rhizophora mucronata_Transcriptome.</title>
        <authorList>
            <person name="Meera S.P."/>
            <person name="Sreeshan A."/>
            <person name="Augustine A."/>
        </authorList>
    </citation>
    <scope>NUCLEOTIDE SEQUENCE</scope>
    <source>
        <tissue evidence="1">Leaf</tissue>
    </source>
</reference>
<organism evidence="1">
    <name type="scientific">Rhizophora mucronata</name>
    <name type="common">Asiatic mangrove</name>
    <dbReference type="NCBI Taxonomy" id="61149"/>
    <lineage>
        <taxon>Eukaryota</taxon>
        <taxon>Viridiplantae</taxon>
        <taxon>Streptophyta</taxon>
        <taxon>Embryophyta</taxon>
        <taxon>Tracheophyta</taxon>
        <taxon>Spermatophyta</taxon>
        <taxon>Magnoliopsida</taxon>
        <taxon>eudicotyledons</taxon>
        <taxon>Gunneridae</taxon>
        <taxon>Pentapetalae</taxon>
        <taxon>rosids</taxon>
        <taxon>fabids</taxon>
        <taxon>Malpighiales</taxon>
        <taxon>Rhizophoraceae</taxon>
        <taxon>Rhizophora</taxon>
    </lineage>
</organism>